<dbReference type="OrthoDB" id="98357at2157"/>
<dbReference type="NCBIfam" id="NF041918">
    <property type="entry name" value="SAMP1"/>
    <property type="match status" value="1"/>
</dbReference>
<keyword evidence="2" id="KW-1185">Reference proteome</keyword>
<dbReference type="InterPro" id="IPR010038">
    <property type="entry name" value="MoaD_arc-typ"/>
</dbReference>
<dbReference type="InterPro" id="IPR054834">
    <property type="entry name" value="SAMP1_3"/>
</dbReference>
<name>B8GHP3_METPE</name>
<dbReference type="InterPro" id="IPR052045">
    <property type="entry name" value="Sulfur_Carrier/Prot_Modifier"/>
</dbReference>
<accession>B8GHP3</accession>
<dbReference type="CDD" id="cd17040">
    <property type="entry name" value="Ubl_MoaD_like"/>
    <property type="match status" value="1"/>
</dbReference>
<proteinExistence type="predicted"/>
<evidence type="ECO:0000313" key="1">
    <source>
        <dbReference type="EMBL" id="ACL16648.1"/>
    </source>
</evidence>
<dbReference type="InterPro" id="IPR016155">
    <property type="entry name" value="Mopterin_synth/thiamin_S_b"/>
</dbReference>
<dbReference type="PANTHER" id="PTHR38031">
    <property type="entry name" value="SULFUR CARRIER PROTEIN SLR0821-RELATED"/>
    <property type="match status" value="1"/>
</dbReference>
<dbReference type="RefSeq" id="WP_012617967.1">
    <property type="nucleotide sequence ID" value="NC_011832.1"/>
</dbReference>
<dbReference type="STRING" id="521011.Mpal_1315"/>
<dbReference type="InterPro" id="IPR012675">
    <property type="entry name" value="Beta-grasp_dom_sf"/>
</dbReference>
<protein>
    <submittedName>
        <fullName evidence="1">ThiamineS protein</fullName>
    </submittedName>
</protein>
<dbReference type="SUPFAM" id="SSF54285">
    <property type="entry name" value="MoaD/ThiS"/>
    <property type="match status" value="1"/>
</dbReference>
<reference evidence="1 2" key="1">
    <citation type="journal article" date="2015" name="Genome Announc.">
        <title>Complete Genome Sequence of Methanosphaerula palustris E1-9CT, a Hydrogenotrophic Methanogen Isolated from a Minerotrophic Fen Peatland.</title>
        <authorList>
            <person name="Cadillo-Quiroz H."/>
            <person name="Browne P."/>
            <person name="Kyrpides N."/>
            <person name="Woyke T."/>
            <person name="Goodwin L."/>
            <person name="Detter C."/>
            <person name="Yavitt J.B."/>
            <person name="Zinder S.H."/>
        </authorList>
    </citation>
    <scope>NUCLEOTIDE SEQUENCE [LARGE SCALE GENOMIC DNA]</scope>
    <source>
        <strain evidence="2">ATCC BAA-1556 / DSM 19958 / E1-9c</strain>
    </source>
</reference>
<dbReference type="GeneID" id="7271176"/>
<dbReference type="EMBL" id="CP001338">
    <property type="protein sequence ID" value="ACL16648.1"/>
    <property type="molecule type" value="Genomic_DNA"/>
</dbReference>
<dbReference type="HOGENOM" id="CLU_114601_1_2_2"/>
<evidence type="ECO:0000313" key="2">
    <source>
        <dbReference type="Proteomes" id="UP000002457"/>
    </source>
</evidence>
<dbReference type="eggNOG" id="arCOG00536">
    <property type="taxonomic scope" value="Archaea"/>
</dbReference>
<gene>
    <name evidence="1" type="ordered locus">Mpal_1315</name>
</gene>
<organism evidence="1 2">
    <name type="scientific">Methanosphaerula palustris (strain ATCC BAA-1556 / DSM 19958 / E1-9c)</name>
    <dbReference type="NCBI Taxonomy" id="521011"/>
    <lineage>
        <taxon>Archaea</taxon>
        <taxon>Methanobacteriati</taxon>
        <taxon>Methanobacteriota</taxon>
        <taxon>Stenosarchaea group</taxon>
        <taxon>Methanomicrobia</taxon>
        <taxon>Methanomicrobiales</taxon>
        <taxon>Methanoregulaceae</taxon>
        <taxon>Methanosphaerula</taxon>
    </lineage>
</organism>
<dbReference type="PANTHER" id="PTHR38031:SF1">
    <property type="entry name" value="SULFUR CARRIER PROTEIN CYSO"/>
    <property type="match status" value="1"/>
</dbReference>
<dbReference type="AlphaFoldDB" id="B8GHP3"/>
<dbReference type="Gene3D" id="3.10.20.30">
    <property type="match status" value="1"/>
</dbReference>
<sequence length="93" mass="10232">MTAITIRFFAQFRELLGERIQLVVPEGTTITEAVQIVCRERNEAATALFGEDGTFREYVILMQNGIRVNRTEAATTVVADEDEVAVFPPVAGG</sequence>
<dbReference type="KEGG" id="mpl:Mpal_1315"/>
<dbReference type="Pfam" id="PF02597">
    <property type="entry name" value="ThiS"/>
    <property type="match status" value="1"/>
</dbReference>
<dbReference type="NCBIfam" id="TIGR01687">
    <property type="entry name" value="moaD_arch"/>
    <property type="match status" value="1"/>
</dbReference>
<dbReference type="InterPro" id="IPR003749">
    <property type="entry name" value="ThiS/MoaD-like"/>
</dbReference>
<dbReference type="Proteomes" id="UP000002457">
    <property type="component" value="Chromosome"/>
</dbReference>